<reference evidence="2" key="1">
    <citation type="submission" date="2021-01" db="EMBL/GenBank/DDBJ databases">
        <authorList>
            <person name="Corre E."/>
            <person name="Pelletier E."/>
            <person name="Niang G."/>
            <person name="Scheremetjew M."/>
            <person name="Finn R."/>
            <person name="Kale V."/>
            <person name="Holt S."/>
            <person name="Cochrane G."/>
            <person name="Meng A."/>
            <person name="Brown T."/>
            <person name="Cohen L."/>
        </authorList>
    </citation>
    <scope>NUCLEOTIDE SEQUENCE</scope>
    <source>
        <strain evidence="2">OF101</strain>
    </source>
</reference>
<keyword evidence="1" id="KW-0472">Membrane</keyword>
<name>A0A7S1MES9_ALECA</name>
<feature type="transmembrane region" description="Helical" evidence="1">
    <location>
        <begin position="107"/>
        <end position="128"/>
    </location>
</feature>
<protein>
    <submittedName>
        <fullName evidence="2">Uncharacterized protein</fullName>
    </submittedName>
</protein>
<keyword evidence="1" id="KW-0812">Transmembrane</keyword>
<proteinExistence type="predicted"/>
<dbReference type="EMBL" id="HBGE01033893">
    <property type="protein sequence ID" value="CAD9127601.1"/>
    <property type="molecule type" value="Transcribed_RNA"/>
</dbReference>
<organism evidence="2">
    <name type="scientific">Alexandrium catenella</name>
    <name type="common">Red tide dinoflagellate</name>
    <name type="synonym">Gonyaulax catenella</name>
    <dbReference type="NCBI Taxonomy" id="2925"/>
    <lineage>
        <taxon>Eukaryota</taxon>
        <taxon>Sar</taxon>
        <taxon>Alveolata</taxon>
        <taxon>Dinophyceae</taxon>
        <taxon>Gonyaulacales</taxon>
        <taxon>Pyrocystaceae</taxon>
        <taxon>Alexandrium</taxon>
    </lineage>
</organism>
<sequence length="139" mass="14532">MLSRGKFVTYLRVWLLFLAAIELPAIWEQLSPGSDGLPFKGVNSNLHAGRAQRRLWALVLGCLVAARVAAAAAPTHSIVLAHNASVHCLEALYVGAEFLSGADDSGFITAIVMANAALFAGAAVWLPAGSPADKAGHRS</sequence>
<evidence type="ECO:0000256" key="1">
    <source>
        <dbReference type="SAM" id="Phobius"/>
    </source>
</evidence>
<gene>
    <name evidence="2" type="ORF">ACAT0790_LOCUS20507</name>
</gene>
<evidence type="ECO:0000313" key="2">
    <source>
        <dbReference type="EMBL" id="CAD9127601.1"/>
    </source>
</evidence>
<keyword evidence="1" id="KW-1133">Transmembrane helix</keyword>
<dbReference type="AlphaFoldDB" id="A0A7S1MES9"/>
<accession>A0A7S1MES9</accession>